<dbReference type="InParanoid" id="Q7R705"/>
<accession>Q7R705</accession>
<dbReference type="PaxDb" id="73239-Q7R705"/>
<dbReference type="Proteomes" id="UP000008553">
    <property type="component" value="Unassembled WGS sequence"/>
</dbReference>
<reference evidence="1 2" key="1">
    <citation type="journal article" date="2002" name="Nature">
        <title>Genome sequence and comparative analysis of the model rodent malaria parasite Plasmodium yoelii yoelii.</title>
        <authorList>
            <person name="Carlton J.M."/>
            <person name="Angiuoli S.V."/>
            <person name="Suh B.B."/>
            <person name="Kooij T.W."/>
            <person name="Pertea M."/>
            <person name="Silva J.C."/>
            <person name="Ermolaeva M.D."/>
            <person name="Allen J.E."/>
            <person name="Selengut J.D."/>
            <person name="Koo H.L."/>
            <person name="Peterson J.D."/>
            <person name="Pop M."/>
            <person name="Kosack D.S."/>
            <person name="Shumway M.F."/>
            <person name="Bidwell S.L."/>
            <person name="Shallom S.J."/>
            <person name="van Aken S.E."/>
            <person name="Riedmuller S.B."/>
            <person name="Feldblyum T.V."/>
            <person name="Cho J.K."/>
            <person name="Quackenbush J."/>
            <person name="Sedegah M."/>
            <person name="Shoaibi A."/>
            <person name="Cummings L.M."/>
            <person name="Florens L."/>
            <person name="Yates J.R."/>
            <person name="Raine J.D."/>
            <person name="Sinden R.E."/>
            <person name="Harris M.A."/>
            <person name="Cunningham D.A."/>
            <person name="Preiser P.R."/>
            <person name="Bergman L.W."/>
            <person name="Vaidya A.B."/>
            <person name="van Lin L.H."/>
            <person name="Janse C.J."/>
            <person name="Waters A.P."/>
            <person name="Smith H.O."/>
            <person name="White O.R."/>
            <person name="Salzberg S.L."/>
            <person name="Venter J.C."/>
            <person name="Fraser C.M."/>
            <person name="Hoffman S.L."/>
            <person name="Gardner M.J."/>
            <person name="Carucci D.J."/>
        </authorList>
    </citation>
    <scope>NUCLEOTIDE SEQUENCE [LARGE SCALE GENOMIC DNA]</scope>
    <source>
        <strain evidence="1 2">17XNL</strain>
    </source>
</reference>
<evidence type="ECO:0000313" key="1">
    <source>
        <dbReference type="EMBL" id="EAA20316.1"/>
    </source>
</evidence>
<gene>
    <name evidence="1" type="ORF">PY07785</name>
</gene>
<protein>
    <submittedName>
        <fullName evidence="1">Uncharacterized protein</fullName>
    </submittedName>
</protein>
<feature type="non-terminal residue" evidence="1">
    <location>
        <position position="450"/>
    </location>
</feature>
<sequence>MDVLAVDHHAQDHGIAMLLHPAGHLEFVFERLGAGEFIVQQLFRRLDADLDVVEAGRLQFGDADFVQAVARGDEVGVIAELAGVGDDFGQVAAGQRFTAGKPQLDGTERAGLTQHPLPFFGAQLVTQAGVIQGVGAIGTLQRAGVGQLRQQPARLSTMLVRLCWPSQSSRIAAAATVPTGYRVADSCESGDVEIGRFFVDIGEVHGVQHRPQDVELELEDFQGPFLLFAGLEMIQRDFDAVLDIAAGLSHPLAEIGQAVGCDPRIQIRPASQALFVDGRRKQLGERRAGGFLPGRGTSEVEVGVDGETHAGQVMDVVVLFLGTQPSLEFFAAPGDRNFDPGFAQGTILWRIFIQNRVGVVDVDQDLASIRQGVQDFQHAARTGLRQVAHLTCKLVADAGVTHFVFAPESSVDQEAVRGFHGGADVRLDLPQARRIVELAAVFQIFDDHAD</sequence>
<evidence type="ECO:0000313" key="2">
    <source>
        <dbReference type="Proteomes" id="UP000008553"/>
    </source>
</evidence>
<comment type="caution">
    <text evidence="1">The sequence shown here is derived from an EMBL/GenBank/DDBJ whole genome shotgun (WGS) entry which is preliminary data.</text>
</comment>
<keyword evidence="2" id="KW-1185">Reference proteome</keyword>
<name>Q7R705_PLAYO</name>
<dbReference type="EMBL" id="AABL01002922">
    <property type="protein sequence ID" value="EAA20316.1"/>
    <property type="molecule type" value="Genomic_DNA"/>
</dbReference>
<proteinExistence type="predicted"/>
<organism evidence="1 2">
    <name type="scientific">Plasmodium yoelii yoelii</name>
    <dbReference type="NCBI Taxonomy" id="73239"/>
    <lineage>
        <taxon>Eukaryota</taxon>
        <taxon>Sar</taxon>
        <taxon>Alveolata</taxon>
        <taxon>Apicomplexa</taxon>
        <taxon>Aconoidasida</taxon>
        <taxon>Haemosporida</taxon>
        <taxon>Plasmodiidae</taxon>
        <taxon>Plasmodium</taxon>
        <taxon>Plasmodium (Vinckeia)</taxon>
    </lineage>
</organism>
<dbReference type="AlphaFoldDB" id="Q7R705"/>